<dbReference type="InterPro" id="IPR036388">
    <property type="entry name" value="WH-like_DNA-bd_sf"/>
</dbReference>
<proteinExistence type="predicted"/>
<gene>
    <name evidence="2" type="ORF">OB236_14385</name>
</gene>
<dbReference type="Proteomes" id="UP001652445">
    <property type="component" value="Unassembled WGS sequence"/>
</dbReference>
<dbReference type="SMART" id="SM00843">
    <property type="entry name" value="Ftsk_gamma"/>
    <property type="match status" value="1"/>
</dbReference>
<name>A0ABT2UGY4_9BACL</name>
<dbReference type="InterPro" id="IPR050206">
    <property type="entry name" value="FtsK/SpoIIIE/SftA"/>
</dbReference>
<dbReference type="SUPFAM" id="SSF46785">
    <property type="entry name" value="Winged helix' DNA-binding domain"/>
    <property type="match status" value="1"/>
</dbReference>
<dbReference type="PANTHER" id="PTHR22683:SF41">
    <property type="entry name" value="DNA TRANSLOCASE FTSK"/>
    <property type="match status" value="1"/>
</dbReference>
<dbReference type="PANTHER" id="PTHR22683">
    <property type="entry name" value="SPORULATION PROTEIN RELATED"/>
    <property type="match status" value="1"/>
</dbReference>
<reference evidence="2 3" key="1">
    <citation type="submission" date="2022-09" db="EMBL/GenBank/DDBJ databases">
        <authorList>
            <person name="Han X.L."/>
            <person name="Wang Q."/>
            <person name="Lu T."/>
        </authorList>
    </citation>
    <scope>NUCLEOTIDE SEQUENCE [LARGE SCALE GENOMIC DNA]</scope>
    <source>
        <strain evidence="2 3">WQ 127069</strain>
    </source>
</reference>
<feature type="domain" description="FtsK gamma" evidence="1">
    <location>
        <begin position="49"/>
        <end position="114"/>
    </location>
</feature>
<dbReference type="Pfam" id="PF09397">
    <property type="entry name" value="FtsK_gamma"/>
    <property type="match status" value="1"/>
</dbReference>
<dbReference type="RefSeq" id="WP_262684608.1">
    <property type="nucleotide sequence ID" value="NZ_JAOQIO010000043.1"/>
</dbReference>
<accession>A0ABT2UGY4</accession>
<comment type="caution">
    <text evidence="2">The sequence shown here is derived from an EMBL/GenBank/DDBJ whole genome shotgun (WGS) entry which is preliminary data.</text>
</comment>
<dbReference type="InterPro" id="IPR036390">
    <property type="entry name" value="WH_DNA-bd_sf"/>
</dbReference>
<sequence length="137" mass="15670">MQLGVGDGTVRGWKAKDYWEKQLNEEVIKSDSSALEPELLEAQQEHKDGSERDNLFFDAVQIVVDTQQASTSLLQRRLRIGHIRAARLIDKLEQSNYVGPYRVDKPREVLIKELSPVLLMVLNENNKGTERKEQNAP</sequence>
<evidence type="ECO:0000259" key="1">
    <source>
        <dbReference type="SMART" id="SM00843"/>
    </source>
</evidence>
<dbReference type="EMBL" id="JAOQIO010000043">
    <property type="protein sequence ID" value="MCU6793301.1"/>
    <property type="molecule type" value="Genomic_DNA"/>
</dbReference>
<dbReference type="Gene3D" id="1.10.10.10">
    <property type="entry name" value="Winged helix-like DNA-binding domain superfamily/Winged helix DNA-binding domain"/>
    <property type="match status" value="1"/>
</dbReference>
<keyword evidence="3" id="KW-1185">Reference proteome</keyword>
<organism evidence="2 3">
    <name type="scientific">Paenibacillus baimaensis</name>
    <dbReference type="NCBI Taxonomy" id="2982185"/>
    <lineage>
        <taxon>Bacteria</taxon>
        <taxon>Bacillati</taxon>
        <taxon>Bacillota</taxon>
        <taxon>Bacilli</taxon>
        <taxon>Bacillales</taxon>
        <taxon>Paenibacillaceae</taxon>
        <taxon>Paenibacillus</taxon>
    </lineage>
</organism>
<dbReference type="InterPro" id="IPR018541">
    <property type="entry name" value="Ftsk_gamma"/>
</dbReference>
<evidence type="ECO:0000313" key="3">
    <source>
        <dbReference type="Proteomes" id="UP001652445"/>
    </source>
</evidence>
<protein>
    <recommendedName>
        <fullName evidence="1">FtsK gamma domain-containing protein</fullName>
    </recommendedName>
</protein>
<evidence type="ECO:0000313" key="2">
    <source>
        <dbReference type="EMBL" id="MCU6793301.1"/>
    </source>
</evidence>